<evidence type="ECO:0000256" key="4">
    <source>
        <dbReference type="ARBA" id="ARBA00022597"/>
    </source>
</evidence>
<proteinExistence type="predicted"/>
<evidence type="ECO:0000259" key="8">
    <source>
        <dbReference type="PROSITE" id="PS50893"/>
    </source>
</evidence>
<evidence type="ECO:0000256" key="3">
    <source>
        <dbReference type="ARBA" id="ARBA00022519"/>
    </source>
</evidence>
<dbReference type="SMART" id="SM00382">
    <property type="entry name" value="AAA"/>
    <property type="match status" value="2"/>
</dbReference>
<dbReference type="InterPro" id="IPR003439">
    <property type="entry name" value="ABC_transporter-like_ATP-bd"/>
</dbReference>
<sequence>MSDSDRHYRARDIKVSFAGVPVLLGVDFDVAPGKIHGLFGHNGAGKSTLLKILAGVNQQDSGQLFLGDESISLTSPRDALRQGIACVYQELRLIPGMTVWQNLFLGRELRKNGLLDDVAMKEHTRHVLQDYKLKMQPSSLVKDLSHPDKQMLEVVANLDREARFLFLDEPTTALEGAQAEALLLSVQRIAREKNIGVVLVSHKLDEVLGVCDEATVMCGGKVIYHAVSNIAKQDIVDAIVGDAGLAADENERTSRKRADTASSPYLDVRSLCTERLRDVSLQAWPGEVVGIYGLAGAGRTRFCRTLYGLEKWLAGDVQLAGKPYRVSGPAGAISQGVGYLSEERKKDGIVPLMSSFTNATLPILHRFRKRMLVDHNKAARSARQILVEMNARGDLRGPIKSLSGGNQQKILLARVMGQDAQLVLLDEPTKGVDIGAKADIYAIIRRMAAEGRCVVVVSSEEEELLEIADRILVFHQGSCNGLAVAGADLSIAGLRKAAWNGNVAL</sequence>
<organism evidence="9 10">
    <name type="scientific">Paraburkholderia acidicola</name>
    <dbReference type="NCBI Taxonomy" id="1912599"/>
    <lineage>
        <taxon>Bacteria</taxon>
        <taxon>Pseudomonadati</taxon>
        <taxon>Pseudomonadota</taxon>
        <taxon>Betaproteobacteria</taxon>
        <taxon>Burkholderiales</taxon>
        <taxon>Burkholderiaceae</taxon>
        <taxon>Paraburkholderia</taxon>
    </lineage>
</organism>
<dbReference type="PROSITE" id="PS00211">
    <property type="entry name" value="ABC_TRANSPORTER_1"/>
    <property type="match status" value="1"/>
</dbReference>
<dbReference type="InterPro" id="IPR003593">
    <property type="entry name" value="AAA+_ATPase"/>
</dbReference>
<dbReference type="InterPro" id="IPR027417">
    <property type="entry name" value="P-loop_NTPase"/>
</dbReference>
<evidence type="ECO:0000313" key="10">
    <source>
        <dbReference type="Proteomes" id="UP000218022"/>
    </source>
</evidence>
<evidence type="ECO:0000256" key="7">
    <source>
        <dbReference type="ARBA" id="ARBA00022840"/>
    </source>
</evidence>
<evidence type="ECO:0000256" key="2">
    <source>
        <dbReference type="ARBA" id="ARBA00022475"/>
    </source>
</evidence>
<dbReference type="PANTHER" id="PTHR43790">
    <property type="entry name" value="CARBOHYDRATE TRANSPORT ATP-BINDING PROTEIN MG119-RELATED"/>
    <property type="match status" value="1"/>
</dbReference>
<keyword evidence="5" id="KW-0677">Repeat</keyword>
<dbReference type="Pfam" id="PF00005">
    <property type="entry name" value="ABC_tran"/>
    <property type="match status" value="2"/>
</dbReference>
<comment type="caution">
    <text evidence="9">The sequence shown here is derived from an EMBL/GenBank/DDBJ whole genome shotgun (WGS) entry which is preliminary data.</text>
</comment>
<dbReference type="InterPro" id="IPR017871">
    <property type="entry name" value="ABC_transporter-like_CS"/>
</dbReference>
<dbReference type="AlphaFoldDB" id="A0A2A4EQG8"/>
<dbReference type="GO" id="GO:0016887">
    <property type="term" value="F:ATP hydrolysis activity"/>
    <property type="evidence" value="ECO:0007669"/>
    <property type="project" value="InterPro"/>
</dbReference>
<protein>
    <submittedName>
        <fullName evidence="9">ABC transporter</fullName>
    </submittedName>
</protein>
<accession>A0A2A4EQG8</accession>
<feature type="domain" description="ABC transporter" evidence="8">
    <location>
        <begin position="8"/>
        <end position="244"/>
    </location>
</feature>
<dbReference type="InterPro" id="IPR050107">
    <property type="entry name" value="ABC_carbohydrate_import_ATPase"/>
</dbReference>
<keyword evidence="3" id="KW-0472">Membrane</keyword>
<keyword evidence="1" id="KW-0813">Transport</keyword>
<dbReference type="GO" id="GO:0005524">
    <property type="term" value="F:ATP binding"/>
    <property type="evidence" value="ECO:0007669"/>
    <property type="project" value="UniProtKB-KW"/>
</dbReference>
<dbReference type="SUPFAM" id="SSF52540">
    <property type="entry name" value="P-loop containing nucleoside triphosphate hydrolases"/>
    <property type="match status" value="2"/>
</dbReference>
<keyword evidence="3" id="KW-0997">Cell inner membrane</keyword>
<dbReference type="Proteomes" id="UP000218022">
    <property type="component" value="Unassembled WGS sequence"/>
</dbReference>
<keyword evidence="7" id="KW-0067">ATP-binding</keyword>
<evidence type="ECO:0000313" key="9">
    <source>
        <dbReference type="EMBL" id="PCE23883.1"/>
    </source>
</evidence>
<dbReference type="PANTHER" id="PTHR43790:SF9">
    <property type="entry name" value="GALACTOFURANOSE TRANSPORTER ATP-BINDING PROTEIN YTFR"/>
    <property type="match status" value="1"/>
</dbReference>
<dbReference type="EMBL" id="MTZV01000006">
    <property type="protein sequence ID" value="PCE23883.1"/>
    <property type="molecule type" value="Genomic_DNA"/>
</dbReference>
<dbReference type="CDD" id="cd03216">
    <property type="entry name" value="ABC_Carb_Monos_I"/>
    <property type="match status" value="1"/>
</dbReference>
<dbReference type="PROSITE" id="PS50893">
    <property type="entry name" value="ABC_TRANSPORTER_2"/>
    <property type="match status" value="2"/>
</dbReference>
<keyword evidence="4" id="KW-0762">Sugar transport</keyword>
<keyword evidence="2" id="KW-1003">Cell membrane</keyword>
<dbReference type="CDD" id="cd03215">
    <property type="entry name" value="ABC_Carb_Monos_II"/>
    <property type="match status" value="1"/>
</dbReference>
<dbReference type="Gene3D" id="3.40.50.300">
    <property type="entry name" value="P-loop containing nucleotide triphosphate hydrolases"/>
    <property type="match status" value="2"/>
</dbReference>
<reference evidence="9 10" key="1">
    <citation type="submission" date="2017-01" db="EMBL/GenBank/DDBJ databases">
        <title>Whole-Genome Shotgun Sequencing of Two beta-Proteobacterial Species in Search of the Bulgecin Biosynthetic Cluster.</title>
        <authorList>
            <person name="Horsman M.E."/>
            <person name="Marous D.R."/>
            <person name="Li R."/>
            <person name="Oliver R.A."/>
            <person name="Byun B."/>
            <person name="Emrich S.J."/>
            <person name="Boggess B."/>
            <person name="Townsend C.A."/>
            <person name="Mobashery S."/>
        </authorList>
    </citation>
    <scope>NUCLEOTIDE SEQUENCE [LARGE SCALE GENOMIC DNA]</scope>
    <source>
        <strain evidence="9 10">ATCC 31363</strain>
    </source>
</reference>
<evidence type="ECO:0000256" key="1">
    <source>
        <dbReference type="ARBA" id="ARBA00022448"/>
    </source>
</evidence>
<feature type="domain" description="ABC transporter" evidence="8">
    <location>
        <begin position="255"/>
        <end position="501"/>
    </location>
</feature>
<evidence type="ECO:0000256" key="5">
    <source>
        <dbReference type="ARBA" id="ARBA00022737"/>
    </source>
</evidence>
<evidence type="ECO:0000256" key="6">
    <source>
        <dbReference type="ARBA" id="ARBA00022741"/>
    </source>
</evidence>
<dbReference type="OrthoDB" id="39350at2"/>
<name>A0A2A4EQG8_9BURK</name>
<keyword evidence="6" id="KW-0547">Nucleotide-binding</keyword>
<gene>
    <name evidence="9" type="ORF">BWP39_29825</name>
</gene>